<dbReference type="InterPro" id="IPR050498">
    <property type="entry name" value="Ycf3"/>
</dbReference>
<reference evidence="6" key="1">
    <citation type="journal article" date="2011" name="Proc. Natl. Acad. Sci. U.S.A.">
        <title>Genomic insights into the physiology and ecology of the marine filamentous cyanobacterium Lyngbya majuscula.</title>
        <authorList>
            <person name="Jones A.C."/>
            <person name="Monroe E.A."/>
            <person name="Podell S."/>
            <person name="Hess W.R."/>
            <person name="Klages S."/>
            <person name="Esquenazi E."/>
            <person name="Niessen S."/>
            <person name="Hoover H."/>
            <person name="Rothmann M."/>
            <person name="Lasken R.S."/>
            <person name="Yates J.R.III."/>
            <person name="Reinhardt R."/>
            <person name="Kube M."/>
            <person name="Burkart M.D."/>
            <person name="Allen E.E."/>
            <person name="Dorrestein P.C."/>
            <person name="Gerwick W.H."/>
            <person name="Gerwick L."/>
        </authorList>
    </citation>
    <scope>NUCLEOTIDE SEQUENCE [LARGE SCALE GENOMIC DNA]</scope>
    <source>
        <strain evidence="6">3L</strain>
    </source>
</reference>
<evidence type="ECO:0000256" key="2">
    <source>
        <dbReference type="ARBA" id="ARBA00022803"/>
    </source>
</evidence>
<feature type="repeat" description="TPR" evidence="3">
    <location>
        <begin position="85"/>
        <end position="118"/>
    </location>
</feature>
<protein>
    <submittedName>
        <fullName evidence="5">Uncharacterized protein</fullName>
    </submittedName>
</protein>
<dbReference type="InterPro" id="IPR019734">
    <property type="entry name" value="TPR_rpt"/>
</dbReference>
<dbReference type="RefSeq" id="WP_009148809.1">
    <property type="nucleotide sequence ID" value="NZ_GL890945.1"/>
</dbReference>
<dbReference type="GO" id="GO:0009279">
    <property type="term" value="C:cell outer membrane"/>
    <property type="evidence" value="ECO:0007669"/>
    <property type="project" value="TreeGrafter"/>
</dbReference>
<dbReference type="Pfam" id="PF13371">
    <property type="entry name" value="TPR_9"/>
    <property type="match status" value="1"/>
</dbReference>
<dbReference type="PANTHER" id="PTHR44858">
    <property type="entry name" value="TETRATRICOPEPTIDE REPEAT PROTEIN 6"/>
    <property type="match status" value="1"/>
</dbReference>
<gene>
    <name evidence="5" type="ORF">LYNGBM3L_46160</name>
</gene>
<evidence type="ECO:0000313" key="5">
    <source>
        <dbReference type="EMBL" id="EGJ30846.1"/>
    </source>
</evidence>
<keyword evidence="1" id="KW-0677">Repeat</keyword>
<evidence type="ECO:0000256" key="1">
    <source>
        <dbReference type="ARBA" id="ARBA00022737"/>
    </source>
</evidence>
<dbReference type="HOGENOM" id="CLU_1146189_0_0_3"/>
<sequence>MKNLPFQVVVSLATLITTSMASANAQTVVAQMDFDHRNASTEKVAAQGRMINELWQQASQLRGIGKYSEEITIRSQIVKLQPDSFLAWYWRGDTLSSLGQYEAAIASYDQAIKIKPNYLLAWFEKGKANHKLKRYDAVITAWKQAVSIQATSEFEQQLVQTIIPKKIASVLLYDLKRYSEAIAFYNQVLEVDAKAASIWIDRGTAFYQLGRYQKAITDFDKAIQLDAQNSLAWKQRGFADTF</sequence>
<accession>F4XWW1</accession>
<dbReference type="Gene3D" id="1.25.40.10">
    <property type="entry name" value="Tetratricopeptide repeat domain"/>
    <property type="match status" value="2"/>
</dbReference>
<keyword evidence="4" id="KW-0732">Signal</keyword>
<dbReference type="AlphaFoldDB" id="F4XWW1"/>
<dbReference type="GO" id="GO:0046813">
    <property type="term" value="P:receptor-mediated virion attachment to host cell"/>
    <property type="evidence" value="ECO:0007669"/>
    <property type="project" value="TreeGrafter"/>
</dbReference>
<organism evidence="5 6">
    <name type="scientific">Moorena producens 3L</name>
    <dbReference type="NCBI Taxonomy" id="489825"/>
    <lineage>
        <taxon>Bacteria</taxon>
        <taxon>Bacillati</taxon>
        <taxon>Cyanobacteriota</taxon>
        <taxon>Cyanophyceae</taxon>
        <taxon>Coleofasciculales</taxon>
        <taxon>Coleofasciculaceae</taxon>
        <taxon>Moorena</taxon>
    </lineage>
</organism>
<dbReference type="eggNOG" id="COG0457">
    <property type="taxonomic scope" value="Bacteria"/>
</dbReference>
<dbReference type="SUPFAM" id="SSF48452">
    <property type="entry name" value="TPR-like"/>
    <property type="match status" value="1"/>
</dbReference>
<dbReference type="SMART" id="SM00028">
    <property type="entry name" value="TPR"/>
    <property type="match status" value="4"/>
</dbReference>
<name>F4XWW1_9CYAN</name>
<proteinExistence type="predicted"/>
<dbReference type="EMBL" id="GL890945">
    <property type="protein sequence ID" value="EGJ30846.1"/>
    <property type="molecule type" value="Genomic_DNA"/>
</dbReference>
<keyword evidence="6" id="KW-1185">Reference proteome</keyword>
<dbReference type="OrthoDB" id="443517at2"/>
<evidence type="ECO:0000313" key="6">
    <source>
        <dbReference type="Proteomes" id="UP000003959"/>
    </source>
</evidence>
<evidence type="ECO:0000256" key="3">
    <source>
        <dbReference type="PROSITE-ProRule" id="PRU00339"/>
    </source>
</evidence>
<feature type="chain" id="PRO_5003319822" evidence="4">
    <location>
        <begin position="26"/>
        <end position="242"/>
    </location>
</feature>
<feature type="signal peptide" evidence="4">
    <location>
        <begin position="1"/>
        <end position="25"/>
    </location>
</feature>
<evidence type="ECO:0000256" key="4">
    <source>
        <dbReference type="SAM" id="SignalP"/>
    </source>
</evidence>
<dbReference type="InterPro" id="IPR011990">
    <property type="entry name" value="TPR-like_helical_dom_sf"/>
</dbReference>
<dbReference type="Pfam" id="PF13414">
    <property type="entry name" value="TPR_11"/>
    <property type="match status" value="1"/>
</dbReference>
<feature type="repeat" description="TPR" evidence="3">
    <location>
        <begin position="196"/>
        <end position="229"/>
    </location>
</feature>
<keyword evidence="2 3" id="KW-0802">TPR repeat</keyword>
<dbReference type="PROSITE" id="PS50293">
    <property type="entry name" value="TPR_REGION"/>
    <property type="match status" value="1"/>
</dbReference>
<dbReference type="PROSITE" id="PS50005">
    <property type="entry name" value="TPR"/>
    <property type="match status" value="2"/>
</dbReference>
<dbReference type="PANTHER" id="PTHR44858:SF1">
    <property type="entry name" value="UDP-N-ACETYLGLUCOSAMINE--PEPTIDE N-ACETYLGLUCOSAMINYLTRANSFERASE SPINDLY-RELATED"/>
    <property type="match status" value="1"/>
</dbReference>
<dbReference type="Proteomes" id="UP000003959">
    <property type="component" value="Unassembled WGS sequence"/>
</dbReference>